<evidence type="ECO:0008006" key="4">
    <source>
        <dbReference type="Google" id="ProtNLM"/>
    </source>
</evidence>
<sequence>MDKASLFYLAVIATAIGIAFLFAAGFEPEMPKTQEQLRLTVFETQKQQIAEGEELVVRVEAQGTGIASIGISLNGKQVEEVECGQTPCSHEFRKIVSDIGAYQLAAFAFSAEGKRVEESRVVYVAPQENTCIDNSRYGSCGKEKPFYCLEGKLVEKCSECDCDSGFECVEEKCSASSLPLEIASLNAGSSFIKPGTYIDVFFELQNNTEEIARAGAHYTIEVVFYSPSNEQRFTESIQLEQELLQGKRAAKKVSGKEFVLEEGNYSLSAALLDASENIVSRFESLEKIVARDDFSAPAAPTGVSAVFVQGKALLSWNQNSEDDFAAYRVYKSSEVQATFISYSFSLETNLNSVEITGLEGGKHFFVVTALDHFGNESVFSDVVSVEAS</sequence>
<accession>A0A7J4ITS7</accession>
<dbReference type="InterPro" id="IPR036116">
    <property type="entry name" value="FN3_sf"/>
</dbReference>
<dbReference type="Gene3D" id="2.60.40.10">
    <property type="entry name" value="Immunoglobulins"/>
    <property type="match status" value="1"/>
</dbReference>
<proteinExistence type="predicted"/>
<name>A0A7J4ITS7_9ARCH</name>
<gene>
    <name evidence="2" type="ORF">HA237_06150</name>
</gene>
<evidence type="ECO:0000313" key="2">
    <source>
        <dbReference type="EMBL" id="HIH08918.1"/>
    </source>
</evidence>
<dbReference type="SUPFAM" id="SSF49265">
    <property type="entry name" value="Fibronectin type III"/>
    <property type="match status" value="1"/>
</dbReference>
<keyword evidence="1" id="KW-0812">Transmembrane</keyword>
<dbReference type="AlphaFoldDB" id="A0A7J4ITS7"/>
<keyword evidence="1" id="KW-1133">Transmembrane helix</keyword>
<feature type="transmembrane region" description="Helical" evidence="1">
    <location>
        <begin position="6"/>
        <end position="26"/>
    </location>
</feature>
<dbReference type="Proteomes" id="UP000577419">
    <property type="component" value="Unassembled WGS sequence"/>
</dbReference>
<keyword evidence="1" id="KW-0472">Membrane</keyword>
<evidence type="ECO:0000313" key="3">
    <source>
        <dbReference type="Proteomes" id="UP000577419"/>
    </source>
</evidence>
<reference evidence="3" key="1">
    <citation type="journal article" date="2020" name="bioRxiv">
        <title>A rank-normalized archaeal taxonomy based on genome phylogeny resolves widespread incomplete and uneven classifications.</title>
        <authorList>
            <person name="Rinke C."/>
            <person name="Chuvochina M."/>
            <person name="Mussig A.J."/>
            <person name="Chaumeil P.-A."/>
            <person name="Waite D.W."/>
            <person name="Whitman W.B."/>
            <person name="Parks D.H."/>
            <person name="Hugenholtz P."/>
        </authorList>
    </citation>
    <scope>NUCLEOTIDE SEQUENCE [LARGE SCALE GENOMIC DNA]</scope>
</reference>
<comment type="caution">
    <text evidence="2">The sequence shown here is derived from an EMBL/GenBank/DDBJ whole genome shotgun (WGS) entry which is preliminary data.</text>
</comment>
<evidence type="ECO:0000256" key="1">
    <source>
        <dbReference type="SAM" id="Phobius"/>
    </source>
</evidence>
<protein>
    <recommendedName>
        <fullName evidence="4">Fibronectin type-III domain-containing protein</fullName>
    </recommendedName>
</protein>
<dbReference type="EMBL" id="DUFG01000031">
    <property type="protein sequence ID" value="HIH08918.1"/>
    <property type="molecule type" value="Genomic_DNA"/>
</dbReference>
<dbReference type="InterPro" id="IPR013783">
    <property type="entry name" value="Ig-like_fold"/>
</dbReference>
<organism evidence="2 3">
    <name type="scientific">Candidatus Iainarchaeum sp</name>
    <dbReference type="NCBI Taxonomy" id="3101447"/>
    <lineage>
        <taxon>Archaea</taxon>
        <taxon>Candidatus Iainarchaeota</taxon>
        <taxon>Candidatus Iainarchaeia</taxon>
        <taxon>Candidatus Iainarchaeales</taxon>
        <taxon>Candidatus Iainarchaeaceae</taxon>
        <taxon>Candidatus Iainarchaeum</taxon>
    </lineage>
</organism>